<dbReference type="SFLD" id="SFLDG01067">
    <property type="entry name" value="SPASM/twitch_domain_containing"/>
    <property type="match status" value="1"/>
</dbReference>
<feature type="binding site" evidence="11">
    <location>
        <position position="27"/>
    </location>
    <ligand>
        <name>[4Fe-4S] cluster</name>
        <dbReference type="ChEBI" id="CHEBI:49883"/>
        <label>1</label>
        <note>4Fe-4S-S-AdoMet</note>
    </ligand>
</feature>
<evidence type="ECO:0000256" key="8">
    <source>
        <dbReference type="ARBA" id="ARBA00023150"/>
    </source>
</evidence>
<dbReference type="PROSITE" id="PS51918">
    <property type="entry name" value="RADICAL_SAM"/>
    <property type="match status" value="1"/>
</dbReference>
<dbReference type="RefSeq" id="WP_338600253.1">
    <property type="nucleotide sequence ID" value="NZ_CP146016.1"/>
</dbReference>
<dbReference type="SFLD" id="SFLDS00029">
    <property type="entry name" value="Radical_SAM"/>
    <property type="match status" value="1"/>
</dbReference>
<dbReference type="InterPro" id="IPR013785">
    <property type="entry name" value="Aldolase_TIM"/>
</dbReference>
<dbReference type="GO" id="GO:1904047">
    <property type="term" value="F:S-adenosyl-L-methionine binding"/>
    <property type="evidence" value="ECO:0007669"/>
    <property type="project" value="UniProtKB-UniRule"/>
</dbReference>
<dbReference type="EMBL" id="CP146016">
    <property type="protein sequence ID" value="WWQ60084.1"/>
    <property type="molecule type" value="Genomic_DNA"/>
</dbReference>
<dbReference type="HAMAP" id="MF_01225_A">
    <property type="entry name" value="MoaA_A"/>
    <property type="match status" value="1"/>
</dbReference>
<dbReference type="SFLD" id="SFLDG01386">
    <property type="entry name" value="main_SPASM_domain-containing"/>
    <property type="match status" value="1"/>
</dbReference>
<dbReference type="CDD" id="cd01335">
    <property type="entry name" value="Radical_SAM"/>
    <property type="match status" value="1"/>
</dbReference>
<dbReference type="CDD" id="cd21117">
    <property type="entry name" value="Twitch_MoaA"/>
    <property type="match status" value="1"/>
</dbReference>
<gene>
    <name evidence="11 13" type="primary">moaA</name>
    <name evidence="13" type="ORF">V6M85_11600</name>
</gene>
<proteinExistence type="inferred from homology"/>
<dbReference type="SFLD" id="SFLDG01383">
    <property type="entry name" value="cyclic_pyranopterin_phosphate"/>
    <property type="match status" value="1"/>
</dbReference>
<feature type="binding site" evidence="11">
    <location>
        <position position="248"/>
    </location>
    <ligand>
        <name>[4Fe-4S] cluster</name>
        <dbReference type="ChEBI" id="CHEBI:49883"/>
        <label>2</label>
        <note>4Fe-4S-substrate</note>
    </ligand>
</feature>
<dbReference type="InterPro" id="IPR013485">
    <property type="entry name" value="MoaA_arc"/>
</dbReference>
<comment type="pathway">
    <text evidence="11">Cofactor biosynthesis; molybdopterin biosynthesis.</text>
</comment>
<dbReference type="Proteomes" id="UP001432202">
    <property type="component" value="Chromosome"/>
</dbReference>
<keyword evidence="5 11" id="KW-0408">Iron</keyword>
<sequence>MIDRFGRPLEDLRITLTHVCNFQCFFCHMEGEEGMENGLNKDEILLVAKVAKKFGINSVKLTGGEPTLRRDLAEIIQGLKQLGYKDVSMTTNGFLLKDLAPKLKLAGLDRINISLHAVSRETFKKITGVDAFDKVIEGIKEAIDEGLRPVKLNFVVNKRNLAEAFKFIELAQDLGVDEIHLIELHPVGLGKTAFNEHDDLTKIEEYISKIAIKKQIRKKHFRPRYILSSGLVVEVVKPYANPIFCAGCNRIRLSVDGKLKTCLYREDNIIDILDILKANYPKDVKEELLERAFMIAIAIREPNFKYKI</sequence>
<dbReference type="GO" id="GO:0061799">
    <property type="term" value="F:cyclic pyranopterin monophosphate synthase activity"/>
    <property type="evidence" value="ECO:0007669"/>
    <property type="project" value="TreeGrafter"/>
</dbReference>
<feature type="binding site" evidence="11">
    <location>
        <position position="64"/>
    </location>
    <ligand>
        <name>S-adenosyl-L-methionine</name>
        <dbReference type="ChEBI" id="CHEBI:59789"/>
    </ligand>
</feature>
<dbReference type="PANTHER" id="PTHR22960">
    <property type="entry name" value="MOLYBDOPTERIN COFACTOR SYNTHESIS PROTEIN A"/>
    <property type="match status" value="1"/>
</dbReference>
<dbReference type="EC" id="4.1.99.22" evidence="11"/>
<name>A0AAX4KZD2_9CREN</name>
<dbReference type="GO" id="GO:0005525">
    <property type="term" value="F:GTP binding"/>
    <property type="evidence" value="ECO:0007669"/>
    <property type="project" value="UniProtKB-UniRule"/>
</dbReference>
<dbReference type="InterPro" id="IPR040064">
    <property type="entry name" value="MoaA-like"/>
</dbReference>
<comment type="caution">
    <text evidence="11">Lacks conserved residue(s) required for the propagation of feature annotation.</text>
</comment>
<feature type="domain" description="Radical SAM core" evidence="12">
    <location>
        <begin position="4"/>
        <end position="224"/>
    </location>
</feature>
<evidence type="ECO:0000256" key="10">
    <source>
        <dbReference type="ARBA" id="ARBA00048697"/>
    </source>
</evidence>
<dbReference type="Gene3D" id="3.20.20.70">
    <property type="entry name" value="Aldolase class I"/>
    <property type="match status" value="1"/>
</dbReference>
<dbReference type="SUPFAM" id="SSF102114">
    <property type="entry name" value="Radical SAM enzymes"/>
    <property type="match status" value="1"/>
</dbReference>
<dbReference type="InterPro" id="IPR000385">
    <property type="entry name" value="MoaA_NifB_PqqE_Fe-S-bd_CS"/>
</dbReference>
<dbReference type="GO" id="GO:0046872">
    <property type="term" value="F:metal ion binding"/>
    <property type="evidence" value="ECO:0007669"/>
    <property type="project" value="UniProtKB-KW"/>
</dbReference>
<comment type="cofactor">
    <cofactor evidence="11">
        <name>[4Fe-4S] cluster</name>
        <dbReference type="ChEBI" id="CHEBI:49883"/>
    </cofactor>
    <text evidence="11">Binds 2 [4Fe-4S] clusters. Binds 1 [4Fe-4S] cluster coordinated with 3 cysteines and an exchangeable S-adenosyl-L-methionine and 1 [4Fe-4S] cluster coordinated with 3 cysteines and the GTP-derived substrate.</text>
</comment>
<feature type="binding site" evidence="11">
    <location>
        <position position="245"/>
    </location>
    <ligand>
        <name>[4Fe-4S] cluster</name>
        <dbReference type="ChEBI" id="CHEBI:49883"/>
        <label>2</label>
        <note>4Fe-4S-substrate</note>
    </ligand>
</feature>
<dbReference type="GO" id="GO:0006777">
    <property type="term" value="P:Mo-molybdopterin cofactor biosynthetic process"/>
    <property type="evidence" value="ECO:0007669"/>
    <property type="project" value="UniProtKB-UniRule"/>
</dbReference>
<feature type="binding site" evidence="11">
    <location>
        <position position="90"/>
    </location>
    <ligand>
        <name>GTP</name>
        <dbReference type="ChEBI" id="CHEBI:37565"/>
    </ligand>
</feature>
<evidence type="ECO:0000256" key="5">
    <source>
        <dbReference type="ARBA" id="ARBA00023004"/>
    </source>
</evidence>
<evidence type="ECO:0000256" key="2">
    <source>
        <dbReference type="ARBA" id="ARBA00022691"/>
    </source>
</evidence>
<dbReference type="SMART" id="SM00729">
    <property type="entry name" value="Elp3"/>
    <property type="match status" value="1"/>
</dbReference>
<keyword evidence="3 11" id="KW-0479">Metal-binding</keyword>
<feature type="binding site" evidence="11">
    <location>
        <position position="262"/>
    </location>
    <ligand>
        <name>[4Fe-4S] cluster</name>
        <dbReference type="ChEBI" id="CHEBI:49883"/>
        <label>2</label>
        <note>4Fe-4S-substrate</note>
    </ligand>
</feature>
<feature type="binding site" evidence="11">
    <location>
        <begin position="250"/>
        <end position="252"/>
    </location>
    <ligand>
        <name>GTP</name>
        <dbReference type="ChEBI" id="CHEBI:37565"/>
    </ligand>
</feature>
<evidence type="ECO:0000256" key="6">
    <source>
        <dbReference type="ARBA" id="ARBA00023014"/>
    </source>
</evidence>
<protein>
    <recommendedName>
        <fullName evidence="11">Probable GTP 3',8-cyclase</fullName>
        <ecNumber evidence="11">4.1.99.22</ecNumber>
    </recommendedName>
    <alternativeName>
        <fullName evidence="11">Molybdenum cofactor biosynthesis protein A</fullName>
    </alternativeName>
</protein>
<evidence type="ECO:0000313" key="13">
    <source>
        <dbReference type="EMBL" id="WWQ60084.1"/>
    </source>
</evidence>
<feature type="binding site" evidence="11">
    <location>
        <position position="151"/>
    </location>
    <ligand>
        <name>GTP</name>
        <dbReference type="ChEBI" id="CHEBI:37565"/>
    </ligand>
</feature>
<keyword evidence="9 11" id="KW-0456">Lyase</keyword>
<keyword evidence="14" id="KW-1185">Reference proteome</keyword>
<dbReference type="AlphaFoldDB" id="A0AAX4KZD2"/>
<feature type="binding site" evidence="11">
    <location>
        <position position="20"/>
    </location>
    <ligand>
        <name>[4Fe-4S] cluster</name>
        <dbReference type="ChEBI" id="CHEBI:49883"/>
        <label>1</label>
        <note>4Fe-4S-S-AdoMet</note>
    </ligand>
</feature>
<comment type="function">
    <text evidence="11">Catalyzes the cyclization of GTP to (8S)-3',8-cyclo-7,8-dihydroguanosine 5'-triphosphate.</text>
</comment>
<dbReference type="NCBIfam" id="TIGR02668">
    <property type="entry name" value="moaA_archaeal"/>
    <property type="match status" value="1"/>
</dbReference>
<feature type="binding site" evidence="11">
    <location>
        <position position="60"/>
    </location>
    <ligand>
        <name>GTP</name>
        <dbReference type="ChEBI" id="CHEBI:37565"/>
    </ligand>
</feature>
<organism evidence="13 14">
    <name type="scientific">Sulfolobus tengchongensis</name>
    <dbReference type="NCBI Taxonomy" id="207809"/>
    <lineage>
        <taxon>Archaea</taxon>
        <taxon>Thermoproteota</taxon>
        <taxon>Thermoprotei</taxon>
        <taxon>Sulfolobales</taxon>
        <taxon>Sulfolobaceae</taxon>
        <taxon>Sulfolobus</taxon>
    </lineage>
</organism>
<dbReference type="InterPro" id="IPR006638">
    <property type="entry name" value="Elp3/MiaA/NifB-like_rSAM"/>
</dbReference>
<evidence type="ECO:0000256" key="7">
    <source>
        <dbReference type="ARBA" id="ARBA00023134"/>
    </source>
</evidence>
<accession>A0AAX4KZD2</accession>
<dbReference type="GeneID" id="89337423"/>
<reference evidence="13 14" key="1">
    <citation type="submission" date="2024-02" db="EMBL/GenBank/DDBJ databases">
        <title>STSV induces naive adaptation in Sulfolobus.</title>
        <authorList>
            <person name="Xiang X."/>
            <person name="Song M."/>
        </authorList>
    </citation>
    <scope>NUCLEOTIDE SEQUENCE [LARGE SCALE GENOMIC DNA]</scope>
    <source>
        <strain evidence="13 14">RT2</strain>
    </source>
</reference>
<dbReference type="InterPro" id="IPR010505">
    <property type="entry name" value="MoaA_twitch"/>
</dbReference>
<keyword evidence="8 11" id="KW-0501">Molybdenum cofactor biosynthesis</keyword>
<dbReference type="PROSITE" id="PS01305">
    <property type="entry name" value="MOAA_NIFB_PQQE"/>
    <property type="match status" value="1"/>
</dbReference>
<feature type="binding site" evidence="11">
    <location>
        <position position="13"/>
    </location>
    <ligand>
        <name>GTP</name>
        <dbReference type="ChEBI" id="CHEBI:37565"/>
    </ligand>
</feature>
<dbReference type="PANTHER" id="PTHR22960:SF0">
    <property type="entry name" value="MOLYBDENUM COFACTOR BIOSYNTHESIS PROTEIN 1"/>
    <property type="match status" value="1"/>
</dbReference>
<keyword evidence="4 11" id="KW-0547">Nucleotide-binding</keyword>
<feature type="binding site" evidence="11">
    <location>
        <position position="24"/>
    </location>
    <ligand>
        <name>[4Fe-4S] cluster</name>
        <dbReference type="ChEBI" id="CHEBI:49883"/>
        <label>1</label>
        <note>4Fe-4S-S-AdoMet</note>
    </ligand>
</feature>
<keyword evidence="2 11" id="KW-0949">S-adenosyl-L-methionine</keyword>
<dbReference type="InterPro" id="IPR058240">
    <property type="entry name" value="rSAM_sf"/>
</dbReference>
<evidence type="ECO:0000313" key="14">
    <source>
        <dbReference type="Proteomes" id="UP001432202"/>
    </source>
</evidence>
<evidence type="ECO:0000256" key="11">
    <source>
        <dbReference type="HAMAP-Rule" id="MF_01225"/>
    </source>
</evidence>
<evidence type="ECO:0000256" key="9">
    <source>
        <dbReference type="ARBA" id="ARBA00023239"/>
    </source>
</evidence>
<evidence type="ECO:0000256" key="4">
    <source>
        <dbReference type="ARBA" id="ARBA00022741"/>
    </source>
</evidence>
<comment type="similarity">
    <text evidence="11">Belongs to the radical SAM superfamily. MoaA family.</text>
</comment>
<keyword evidence="6 11" id="KW-0411">Iron-sulfur</keyword>
<comment type="catalytic activity">
    <reaction evidence="10 11">
        <text>GTP + AH2 + S-adenosyl-L-methionine = (8S)-3',8-cyclo-7,8-dihydroguanosine 5'-triphosphate + 5'-deoxyadenosine + L-methionine + A + H(+)</text>
        <dbReference type="Rhea" id="RHEA:49576"/>
        <dbReference type="ChEBI" id="CHEBI:13193"/>
        <dbReference type="ChEBI" id="CHEBI:15378"/>
        <dbReference type="ChEBI" id="CHEBI:17319"/>
        <dbReference type="ChEBI" id="CHEBI:17499"/>
        <dbReference type="ChEBI" id="CHEBI:37565"/>
        <dbReference type="ChEBI" id="CHEBI:57844"/>
        <dbReference type="ChEBI" id="CHEBI:59789"/>
        <dbReference type="ChEBI" id="CHEBI:131766"/>
        <dbReference type="EC" id="4.1.99.22"/>
    </reaction>
</comment>
<feature type="binding site" evidence="11">
    <location>
        <position position="114"/>
    </location>
    <ligand>
        <name>S-adenosyl-L-methionine</name>
        <dbReference type="ChEBI" id="CHEBI:59789"/>
    </ligand>
</feature>
<evidence type="ECO:0000256" key="1">
    <source>
        <dbReference type="ARBA" id="ARBA00022485"/>
    </source>
</evidence>
<dbReference type="InterPro" id="IPR007197">
    <property type="entry name" value="rSAM"/>
</dbReference>
<evidence type="ECO:0000256" key="3">
    <source>
        <dbReference type="ARBA" id="ARBA00022723"/>
    </source>
</evidence>
<dbReference type="Pfam" id="PF06463">
    <property type="entry name" value="Mob_synth_C"/>
    <property type="match status" value="1"/>
</dbReference>
<dbReference type="GO" id="GO:0051539">
    <property type="term" value="F:4 iron, 4 sulfur cluster binding"/>
    <property type="evidence" value="ECO:0007669"/>
    <property type="project" value="UniProtKB-UniRule"/>
</dbReference>
<dbReference type="Pfam" id="PF04055">
    <property type="entry name" value="Radical_SAM"/>
    <property type="match status" value="1"/>
</dbReference>
<keyword evidence="1 11" id="KW-0004">4Fe-4S</keyword>
<dbReference type="InterPro" id="IPR050105">
    <property type="entry name" value="MoCo_biosynth_MoaA/MoaC"/>
</dbReference>
<dbReference type="NCBIfam" id="NF001199">
    <property type="entry name" value="PRK00164.2-1"/>
    <property type="match status" value="1"/>
</dbReference>
<keyword evidence="7 11" id="KW-0342">GTP-binding</keyword>
<evidence type="ECO:0000259" key="12">
    <source>
        <dbReference type="PROSITE" id="PS51918"/>
    </source>
</evidence>
<dbReference type="GO" id="GO:0061798">
    <property type="term" value="F:GTP 3',8'-cyclase activity"/>
    <property type="evidence" value="ECO:0007669"/>
    <property type="project" value="UniProtKB-UniRule"/>
</dbReference>